<protein>
    <submittedName>
        <fullName evidence="1">Uncharacterized protein</fullName>
    </submittedName>
</protein>
<sequence length="70" mass="7814">MTACHVAGSDMSARRYTRYEVWISMQSLDGSVRGLDWRYEESKAMIGSDPEPMIGVDDSCQLLEGVRVGL</sequence>
<reference evidence="1" key="1">
    <citation type="journal article" date="2022" name="Int. J. Mol. Sci.">
        <title>Draft Genome of Tanacetum Coccineum: Genomic Comparison of Closely Related Tanacetum-Family Plants.</title>
        <authorList>
            <person name="Yamashiro T."/>
            <person name="Shiraishi A."/>
            <person name="Nakayama K."/>
            <person name="Satake H."/>
        </authorList>
    </citation>
    <scope>NUCLEOTIDE SEQUENCE</scope>
</reference>
<evidence type="ECO:0000313" key="2">
    <source>
        <dbReference type="Proteomes" id="UP001151760"/>
    </source>
</evidence>
<comment type="caution">
    <text evidence="1">The sequence shown here is derived from an EMBL/GenBank/DDBJ whole genome shotgun (WGS) entry which is preliminary data.</text>
</comment>
<gene>
    <name evidence="1" type="ORF">Tco_0625591</name>
</gene>
<organism evidence="1 2">
    <name type="scientific">Tanacetum coccineum</name>
    <dbReference type="NCBI Taxonomy" id="301880"/>
    <lineage>
        <taxon>Eukaryota</taxon>
        <taxon>Viridiplantae</taxon>
        <taxon>Streptophyta</taxon>
        <taxon>Embryophyta</taxon>
        <taxon>Tracheophyta</taxon>
        <taxon>Spermatophyta</taxon>
        <taxon>Magnoliopsida</taxon>
        <taxon>eudicotyledons</taxon>
        <taxon>Gunneridae</taxon>
        <taxon>Pentapetalae</taxon>
        <taxon>asterids</taxon>
        <taxon>campanulids</taxon>
        <taxon>Asterales</taxon>
        <taxon>Asteraceae</taxon>
        <taxon>Asteroideae</taxon>
        <taxon>Anthemideae</taxon>
        <taxon>Anthemidinae</taxon>
        <taxon>Tanacetum</taxon>
    </lineage>
</organism>
<accession>A0ABQ4WHD8</accession>
<dbReference type="Proteomes" id="UP001151760">
    <property type="component" value="Unassembled WGS sequence"/>
</dbReference>
<reference evidence="1" key="2">
    <citation type="submission" date="2022-01" db="EMBL/GenBank/DDBJ databases">
        <authorList>
            <person name="Yamashiro T."/>
            <person name="Shiraishi A."/>
            <person name="Satake H."/>
            <person name="Nakayama K."/>
        </authorList>
    </citation>
    <scope>NUCLEOTIDE SEQUENCE</scope>
</reference>
<name>A0ABQ4WHD8_9ASTR</name>
<proteinExistence type="predicted"/>
<dbReference type="EMBL" id="BQNB010008641">
    <property type="protein sequence ID" value="GJS52229.1"/>
    <property type="molecule type" value="Genomic_DNA"/>
</dbReference>
<evidence type="ECO:0000313" key="1">
    <source>
        <dbReference type="EMBL" id="GJS52229.1"/>
    </source>
</evidence>
<keyword evidence="2" id="KW-1185">Reference proteome</keyword>